<protein>
    <submittedName>
        <fullName evidence="1">Uncharacterized protein</fullName>
    </submittedName>
</protein>
<keyword evidence="2" id="KW-1185">Reference proteome</keyword>
<accession>A0A4Q9PP50</accession>
<name>A0A4Q9PP50_9APHY</name>
<evidence type="ECO:0000313" key="2">
    <source>
        <dbReference type="Proteomes" id="UP000292082"/>
    </source>
</evidence>
<dbReference type="AlphaFoldDB" id="A0A4Q9PP50"/>
<sequence>MSSSSVGRTNSRMRTRLQIVRGSQCDCLLHRSWQEVSRRCTHQKDDLLFHYNICSSHPFRSPQKLDNMDTYWPKSSIPGGKCATVSSIYHRCSPEDERYPVITGIPVRYL</sequence>
<proteinExistence type="predicted"/>
<dbReference type="Proteomes" id="UP000292082">
    <property type="component" value="Unassembled WGS sequence"/>
</dbReference>
<gene>
    <name evidence="1" type="ORF">BD310DRAFT_932417</name>
</gene>
<reference evidence="1 2" key="1">
    <citation type="submission" date="2019-01" db="EMBL/GenBank/DDBJ databases">
        <title>Draft genome sequences of three monokaryotic isolates of the white-rot basidiomycete fungus Dichomitus squalens.</title>
        <authorList>
            <consortium name="DOE Joint Genome Institute"/>
            <person name="Lopez S.C."/>
            <person name="Andreopoulos B."/>
            <person name="Pangilinan J."/>
            <person name="Lipzen A."/>
            <person name="Riley R."/>
            <person name="Ahrendt S."/>
            <person name="Ng V."/>
            <person name="Barry K."/>
            <person name="Daum C."/>
            <person name="Grigoriev I.V."/>
            <person name="Hilden K.S."/>
            <person name="Makela M.R."/>
            <person name="de Vries R.P."/>
        </authorList>
    </citation>
    <scope>NUCLEOTIDE SEQUENCE [LARGE SCALE GENOMIC DNA]</scope>
    <source>
        <strain evidence="1 2">CBS 464.89</strain>
    </source>
</reference>
<evidence type="ECO:0000313" key="1">
    <source>
        <dbReference type="EMBL" id="TBU56016.1"/>
    </source>
</evidence>
<dbReference type="EMBL" id="ML145159">
    <property type="protein sequence ID" value="TBU56016.1"/>
    <property type="molecule type" value="Genomic_DNA"/>
</dbReference>
<organism evidence="1 2">
    <name type="scientific">Dichomitus squalens</name>
    <dbReference type="NCBI Taxonomy" id="114155"/>
    <lineage>
        <taxon>Eukaryota</taxon>
        <taxon>Fungi</taxon>
        <taxon>Dikarya</taxon>
        <taxon>Basidiomycota</taxon>
        <taxon>Agaricomycotina</taxon>
        <taxon>Agaricomycetes</taxon>
        <taxon>Polyporales</taxon>
        <taxon>Polyporaceae</taxon>
        <taxon>Dichomitus</taxon>
    </lineage>
</organism>